<dbReference type="SMART" id="SM00333">
    <property type="entry name" value="TUDOR"/>
    <property type="match status" value="1"/>
</dbReference>
<evidence type="ECO:0000256" key="1">
    <source>
        <dbReference type="ARBA" id="ARBA00004216"/>
    </source>
</evidence>
<gene>
    <name evidence="11" type="primary">LOC112049442</name>
</gene>
<protein>
    <submittedName>
        <fullName evidence="11">Survival motor neuron protein isoform X1</fullName>
    </submittedName>
</protein>
<keyword evidence="6" id="KW-0539">Nucleus</keyword>
<keyword evidence="4" id="KW-0507">mRNA processing</keyword>
<dbReference type="PANTHER" id="PTHR39267">
    <property type="entry name" value="SURVIVAL MOTOR NEURON-LIKE PROTEIN 1"/>
    <property type="match status" value="1"/>
</dbReference>
<evidence type="ECO:0000256" key="4">
    <source>
        <dbReference type="ARBA" id="ARBA00022664"/>
    </source>
</evidence>
<dbReference type="GO" id="GO:0006397">
    <property type="term" value="P:mRNA processing"/>
    <property type="evidence" value="ECO:0007669"/>
    <property type="project" value="UniProtKB-KW"/>
</dbReference>
<sequence length="287" mass="32534">MSKDDLLYVRNMSASESEENEDLQDVWDDSKLNRAYDKALSMANIEVAKRLAMSTNTQVANDGSKTNKPTPNSASKSQKKQNTTWKAGMHCRAVYEEDGLEYEAFVIRVIDTKECVVRFLGYENSEIVKLNSLKPSLGKRERNKQIEEALVDNMDDGLSIRSHTIQDMDVSDRPQSCVSLENNLTVPVSVKRKKSKKNKSKKTSELYLPELPSMPLPDIAHLKNMVAMDLPLPPPPPIGFPTSSHKPDSEDQAISSMLLSWYMSGYYTGLYQGMKRERNEKKHHCEK</sequence>
<dbReference type="GO" id="GO:0015030">
    <property type="term" value="C:Cajal body"/>
    <property type="evidence" value="ECO:0007669"/>
    <property type="project" value="UniProtKB-SubCell"/>
</dbReference>
<name>A0A6J1NIY7_BICAN</name>
<accession>A0A6J1NIY7</accession>
<dbReference type="Gene3D" id="2.30.30.140">
    <property type="match status" value="1"/>
</dbReference>
<dbReference type="OrthoDB" id="197400at2759"/>
<keyword evidence="10" id="KW-1185">Reference proteome</keyword>
<dbReference type="InterPro" id="IPR002999">
    <property type="entry name" value="Tudor"/>
</dbReference>
<dbReference type="GO" id="GO:0008380">
    <property type="term" value="P:RNA splicing"/>
    <property type="evidence" value="ECO:0007669"/>
    <property type="project" value="UniProtKB-KW"/>
</dbReference>
<dbReference type="PANTHER" id="PTHR39267:SF1">
    <property type="entry name" value="SURVIVAL MOTOR NEURON PROTEIN"/>
    <property type="match status" value="1"/>
</dbReference>
<dbReference type="GO" id="GO:0030018">
    <property type="term" value="C:Z disc"/>
    <property type="evidence" value="ECO:0007669"/>
    <property type="project" value="UniProtKB-SubCell"/>
</dbReference>
<evidence type="ECO:0000256" key="6">
    <source>
        <dbReference type="ARBA" id="ARBA00023242"/>
    </source>
</evidence>
<dbReference type="GO" id="GO:0003723">
    <property type="term" value="F:RNA binding"/>
    <property type="evidence" value="ECO:0007669"/>
    <property type="project" value="InterPro"/>
</dbReference>
<dbReference type="GO" id="GO:0097504">
    <property type="term" value="C:Gemini of Cajal bodies"/>
    <property type="evidence" value="ECO:0007669"/>
    <property type="project" value="UniProtKB-SubCell"/>
</dbReference>
<comment type="subcellular location">
    <subcellularLocation>
        <location evidence="1">Cytoplasm</location>
        <location evidence="1">Myofibril</location>
        <location evidence="1">Sarcomere</location>
        <location evidence="1">Z line</location>
    </subcellularLocation>
    <subcellularLocation>
        <location evidence="2">Nucleus</location>
        <location evidence="2">Cajal body</location>
    </subcellularLocation>
    <subcellularLocation>
        <location evidence="7">Nucleus</location>
        <location evidence="7">Gem</location>
    </subcellularLocation>
</comment>
<dbReference type="RefSeq" id="XP_023943086.2">
    <property type="nucleotide sequence ID" value="XM_024087318.2"/>
</dbReference>
<feature type="region of interest" description="Disordered" evidence="8">
    <location>
        <begin position="57"/>
        <end position="83"/>
    </location>
</feature>
<comment type="similarity">
    <text evidence="3">Belongs to the SMN family.</text>
</comment>
<dbReference type="Pfam" id="PF20635">
    <property type="entry name" value="SMN_YG-box"/>
    <property type="match status" value="1"/>
</dbReference>
<feature type="region of interest" description="Disordered" evidence="8">
    <location>
        <begin position="1"/>
        <end position="24"/>
    </location>
</feature>
<organism evidence="10 11">
    <name type="scientific">Bicyclus anynana</name>
    <name type="common">Squinting bush brown butterfly</name>
    <dbReference type="NCBI Taxonomy" id="110368"/>
    <lineage>
        <taxon>Eukaryota</taxon>
        <taxon>Metazoa</taxon>
        <taxon>Ecdysozoa</taxon>
        <taxon>Arthropoda</taxon>
        <taxon>Hexapoda</taxon>
        <taxon>Insecta</taxon>
        <taxon>Pterygota</taxon>
        <taxon>Neoptera</taxon>
        <taxon>Endopterygota</taxon>
        <taxon>Lepidoptera</taxon>
        <taxon>Glossata</taxon>
        <taxon>Ditrysia</taxon>
        <taxon>Papilionoidea</taxon>
        <taxon>Nymphalidae</taxon>
        <taxon>Satyrinae</taxon>
        <taxon>Satyrini</taxon>
        <taxon>Mycalesina</taxon>
        <taxon>Bicyclus</taxon>
    </lineage>
</organism>
<proteinExistence type="inferred from homology"/>
<evidence type="ECO:0000259" key="9">
    <source>
        <dbReference type="PROSITE" id="PS50304"/>
    </source>
</evidence>
<evidence type="ECO:0000256" key="2">
    <source>
        <dbReference type="ARBA" id="ARBA00004408"/>
    </source>
</evidence>
<evidence type="ECO:0000256" key="5">
    <source>
        <dbReference type="ARBA" id="ARBA00023187"/>
    </source>
</evidence>
<dbReference type="KEGG" id="bany:112049442"/>
<evidence type="ECO:0000256" key="3">
    <source>
        <dbReference type="ARBA" id="ARBA00005371"/>
    </source>
</evidence>
<feature type="domain" description="Tudor" evidence="9">
    <location>
        <begin position="84"/>
        <end position="143"/>
    </location>
</feature>
<dbReference type="Proteomes" id="UP001652582">
    <property type="component" value="Chromosome 17"/>
</dbReference>
<evidence type="ECO:0000256" key="8">
    <source>
        <dbReference type="SAM" id="MobiDB-lite"/>
    </source>
</evidence>
<dbReference type="CDD" id="cd22852">
    <property type="entry name" value="SMN_C"/>
    <property type="match status" value="1"/>
</dbReference>
<dbReference type="PROSITE" id="PS50304">
    <property type="entry name" value="TUDOR"/>
    <property type="match status" value="1"/>
</dbReference>
<reference evidence="11" key="1">
    <citation type="submission" date="2025-08" db="UniProtKB">
        <authorList>
            <consortium name="RefSeq"/>
        </authorList>
    </citation>
    <scope>IDENTIFICATION</scope>
</reference>
<evidence type="ECO:0000313" key="10">
    <source>
        <dbReference type="Proteomes" id="UP001652582"/>
    </source>
</evidence>
<keyword evidence="5" id="KW-0508">mRNA splicing</keyword>
<dbReference type="AlphaFoldDB" id="A0A6J1NIY7"/>
<evidence type="ECO:0000313" key="11">
    <source>
        <dbReference type="RefSeq" id="XP_023943086.2"/>
    </source>
</evidence>
<dbReference type="InterPro" id="IPR040424">
    <property type="entry name" value="Smn1"/>
</dbReference>
<dbReference type="Gene3D" id="3.40.190.10">
    <property type="entry name" value="Periplasmic binding protein-like II"/>
    <property type="match status" value="1"/>
</dbReference>
<evidence type="ECO:0000256" key="7">
    <source>
        <dbReference type="ARBA" id="ARBA00034695"/>
    </source>
</evidence>
<dbReference type="SUPFAM" id="SSF63748">
    <property type="entry name" value="Tudor/PWWP/MBT"/>
    <property type="match status" value="1"/>
</dbReference>
<dbReference type="InterPro" id="IPR047313">
    <property type="entry name" value="SMN_C"/>
</dbReference>
<dbReference type="Pfam" id="PF06003">
    <property type="entry name" value="SMN_Tudor"/>
    <property type="match status" value="1"/>
</dbReference>
<dbReference type="InterPro" id="IPR010304">
    <property type="entry name" value="SMN_Tudor"/>
</dbReference>
<dbReference type="GeneID" id="112049442"/>